<accession>A0ABR2GP55</accession>
<reference evidence="1 2" key="1">
    <citation type="submission" date="2024-04" db="EMBL/GenBank/DDBJ databases">
        <title>Tritrichomonas musculus Genome.</title>
        <authorList>
            <person name="Alves-Ferreira E."/>
            <person name="Grigg M."/>
            <person name="Lorenzi H."/>
            <person name="Galac M."/>
        </authorList>
    </citation>
    <scope>NUCLEOTIDE SEQUENCE [LARGE SCALE GENOMIC DNA]</scope>
    <source>
        <strain evidence="1 2">EAF2021</strain>
    </source>
</reference>
<dbReference type="Gene3D" id="3.80.10.10">
    <property type="entry name" value="Ribonuclease Inhibitor"/>
    <property type="match status" value="4"/>
</dbReference>
<sequence length="888" mass="101421">MLFKENGLTFKIDPTSLTAEVIKSPEAKGNIFIPRSIMYQSQHYNVTSIQPKSFKDNNHIISIDFPEDSAIRKITNKAFLYSSIERITIPASLDDLEEGWCDELKYLTHVSISPGNKRYKFLNDDKNIIIGKSDLNSGIYDTLVFARRDISKVFIPSFIKHISSSAFSYCRIKIFEYDENSQLETIGKKVFHFSDIQNIFIPAKLKYVDKGWLGQRMISLKITISPQNKVFKYIDGEMIVAKSNPEEDNFDVLVFADCNIKHATIPSSIKTINSYSFFNCQILNSIEFSEGSELTSIHKCAFCWTNIHSITFPSNLTYIGKEAFSDVTSLETVNFPENSKLKIIKKKAFSESEIKSFTITSEVEKIDGIFNFVCNLNKFFIPHINQNIKFLDSEEKIVVGKSDTSSTTYDVLLFACRDIEKAFIPSSIKEISRNAFGDCKKLKIVEFSENSQLHTIGSHAFAKCSVEKIKLPSSVMHLKSYCFSNCKNLKAIEISEDSQLLSIDLWAFMGTAIKTLYIPPKLECLKDRWFDGLNELENIIISPENKHFGFPDEEHKLFAEKSNINSDHFDILHFAYNDIENVEIPSSIRIIKTFSFSLCKVLKNVTFPLDSELEIIENDSFYESSLEEISLPSKVKFIGKFAFADCQNLRKIELPQNSEVTYFSEEMIGSAQIRSFTIPSKVRELQNGWCSYTSNLVKIDLSEDNKFFSYLDEEKKVIVGKSNEKIDVFDTLVFVCRDVKKVTIPLSIKYISSFSFFNCPIDYIKIPKSVVRIENNAFNGCKLLKKIDFDEDSDEISIDEYCFRNSLVENIVIPSKKVKIDLIALLDCKNLSTIEFLGDDILFDGYLSESTIMIISMPNANTFIGGKDIFCFLSYDFILYIQAGATFK</sequence>
<evidence type="ECO:0000313" key="2">
    <source>
        <dbReference type="Proteomes" id="UP001470230"/>
    </source>
</evidence>
<dbReference type="Pfam" id="PF13306">
    <property type="entry name" value="LRR_5"/>
    <property type="match status" value="6"/>
</dbReference>
<dbReference type="PANTHER" id="PTHR45661:SF3">
    <property type="entry name" value="IG-LIKE DOMAIN-CONTAINING PROTEIN"/>
    <property type="match status" value="1"/>
</dbReference>
<evidence type="ECO:0000313" key="1">
    <source>
        <dbReference type="EMBL" id="KAK8835738.1"/>
    </source>
</evidence>
<comment type="caution">
    <text evidence="1">The sequence shown here is derived from an EMBL/GenBank/DDBJ whole genome shotgun (WGS) entry which is preliminary data.</text>
</comment>
<organism evidence="1 2">
    <name type="scientific">Tritrichomonas musculus</name>
    <dbReference type="NCBI Taxonomy" id="1915356"/>
    <lineage>
        <taxon>Eukaryota</taxon>
        <taxon>Metamonada</taxon>
        <taxon>Parabasalia</taxon>
        <taxon>Tritrichomonadida</taxon>
        <taxon>Tritrichomonadidae</taxon>
        <taxon>Tritrichomonas</taxon>
    </lineage>
</organism>
<dbReference type="EMBL" id="JAPFFF010000075">
    <property type="protein sequence ID" value="KAK8835738.1"/>
    <property type="molecule type" value="Genomic_DNA"/>
</dbReference>
<dbReference type="InterPro" id="IPR032675">
    <property type="entry name" value="LRR_dom_sf"/>
</dbReference>
<protein>
    <recommendedName>
        <fullName evidence="3">Surface antigen BspA-like</fullName>
    </recommendedName>
</protein>
<proteinExistence type="predicted"/>
<dbReference type="Proteomes" id="UP001470230">
    <property type="component" value="Unassembled WGS sequence"/>
</dbReference>
<keyword evidence="2" id="KW-1185">Reference proteome</keyword>
<gene>
    <name evidence="1" type="ORF">M9Y10_040557</name>
</gene>
<evidence type="ECO:0008006" key="3">
    <source>
        <dbReference type="Google" id="ProtNLM"/>
    </source>
</evidence>
<dbReference type="SUPFAM" id="SSF52058">
    <property type="entry name" value="L domain-like"/>
    <property type="match status" value="1"/>
</dbReference>
<dbReference type="PANTHER" id="PTHR45661">
    <property type="entry name" value="SURFACE ANTIGEN"/>
    <property type="match status" value="1"/>
</dbReference>
<dbReference type="InterPro" id="IPR026906">
    <property type="entry name" value="LRR_5"/>
</dbReference>
<name>A0ABR2GP55_9EUKA</name>
<dbReference type="InterPro" id="IPR053139">
    <property type="entry name" value="Surface_bspA-like"/>
</dbReference>